<keyword evidence="5" id="KW-0210">Decarboxylase</keyword>
<protein>
    <recommendedName>
        <fullName evidence="3">2-oxo-4-hydroxy-4-carboxy-5-ureidoimidazoline decarboxylase</fullName>
        <ecNumber evidence="3">4.1.1.97</ecNumber>
    </recommendedName>
</protein>
<evidence type="ECO:0000256" key="6">
    <source>
        <dbReference type="ARBA" id="ARBA00023239"/>
    </source>
</evidence>
<comment type="caution">
    <text evidence="8">The sequence shown here is derived from an EMBL/GenBank/DDBJ whole genome shotgun (WGS) entry which is preliminary data.</text>
</comment>
<evidence type="ECO:0000313" key="9">
    <source>
        <dbReference type="Proteomes" id="UP001138997"/>
    </source>
</evidence>
<dbReference type="PANTHER" id="PTHR43466">
    <property type="entry name" value="2-OXO-4-HYDROXY-4-CARBOXY-5-UREIDOIMIDAZOLINE DECARBOXYLASE-RELATED"/>
    <property type="match status" value="1"/>
</dbReference>
<dbReference type="SUPFAM" id="SSF158694">
    <property type="entry name" value="UraD-Like"/>
    <property type="match status" value="1"/>
</dbReference>
<comment type="pathway">
    <text evidence="2">Purine metabolism; urate degradation; (S)-allantoin from urate: step 3/3.</text>
</comment>
<evidence type="ECO:0000256" key="2">
    <source>
        <dbReference type="ARBA" id="ARBA00004754"/>
    </source>
</evidence>
<dbReference type="InterPro" id="IPR017595">
    <property type="entry name" value="OHCU_decarboxylase-2"/>
</dbReference>
<evidence type="ECO:0000313" key="8">
    <source>
        <dbReference type="EMBL" id="MCD5312574.1"/>
    </source>
</evidence>
<accession>A0A9X1NFF2</accession>
<keyword evidence="4" id="KW-0659">Purine metabolism</keyword>
<keyword evidence="9" id="KW-1185">Reference proteome</keyword>
<dbReference type="EMBL" id="JAJOMB010000008">
    <property type="protein sequence ID" value="MCD5312574.1"/>
    <property type="molecule type" value="Genomic_DNA"/>
</dbReference>
<reference evidence="8" key="1">
    <citation type="submission" date="2021-11" db="EMBL/GenBank/DDBJ databases">
        <title>Streptomyces corallinus and Kineosporia corallina sp. nov., two new coral-derived marine actinobacteria.</title>
        <authorList>
            <person name="Buangrab K."/>
            <person name="Sutthacheep M."/>
            <person name="Yeemin T."/>
            <person name="Harunari E."/>
            <person name="Igarashi Y."/>
            <person name="Sripreechasak P."/>
            <person name="Kanchanasin P."/>
            <person name="Tanasupawat S."/>
            <person name="Phongsopitanun W."/>
        </authorList>
    </citation>
    <scope>NUCLEOTIDE SEQUENCE</scope>
    <source>
        <strain evidence="8">JCM 31032</strain>
    </source>
</reference>
<gene>
    <name evidence="8" type="primary">uraD</name>
    <name evidence="8" type="ORF">LR394_16825</name>
</gene>
<dbReference type="RefSeq" id="WP_231442932.1">
    <property type="nucleotide sequence ID" value="NZ_JAJOMB010000008.1"/>
</dbReference>
<keyword evidence="6 8" id="KW-0456">Lyase</keyword>
<dbReference type="NCBIfam" id="TIGR03180">
    <property type="entry name" value="UraD_2"/>
    <property type="match status" value="1"/>
</dbReference>
<dbReference type="NCBIfam" id="NF010372">
    <property type="entry name" value="PRK13798.1"/>
    <property type="match status" value="1"/>
</dbReference>
<evidence type="ECO:0000256" key="3">
    <source>
        <dbReference type="ARBA" id="ARBA00012257"/>
    </source>
</evidence>
<dbReference type="GO" id="GO:0019628">
    <property type="term" value="P:urate catabolic process"/>
    <property type="evidence" value="ECO:0007669"/>
    <property type="project" value="TreeGrafter"/>
</dbReference>
<evidence type="ECO:0000256" key="1">
    <source>
        <dbReference type="ARBA" id="ARBA00001163"/>
    </source>
</evidence>
<dbReference type="Gene3D" id="1.10.3330.10">
    <property type="entry name" value="Oxo-4-hydroxy-4-carboxy-5-ureidoimidazoline decarboxylase"/>
    <property type="match status" value="1"/>
</dbReference>
<evidence type="ECO:0000256" key="4">
    <source>
        <dbReference type="ARBA" id="ARBA00022631"/>
    </source>
</evidence>
<dbReference type="GO" id="GO:0051997">
    <property type="term" value="F:2-oxo-4-hydroxy-4-carboxy-5-ureidoimidazoline decarboxylase activity"/>
    <property type="evidence" value="ECO:0007669"/>
    <property type="project" value="UniProtKB-EC"/>
</dbReference>
<dbReference type="EC" id="4.1.1.97" evidence="3"/>
<dbReference type="InterPro" id="IPR036778">
    <property type="entry name" value="OHCU_decarboxylase_sf"/>
</dbReference>
<dbReference type="Pfam" id="PF09349">
    <property type="entry name" value="OHCU_decarbox"/>
    <property type="match status" value="1"/>
</dbReference>
<organism evidence="8 9">
    <name type="scientific">Kineosporia babensis</name>
    <dbReference type="NCBI Taxonomy" id="499548"/>
    <lineage>
        <taxon>Bacteria</taxon>
        <taxon>Bacillati</taxon>
        <taxon>Actinomycetota</taxon>
        <taxon>Actinomycetes</taxon>
        <taxon>Kineosporiales</taxon>
        <taxon>Kineosporiaceae</taxon>
        <taxon>Kineosporia</taxon>
    </lineage>
</organism>
<comment type="catalytic activity">
    <reaction evidence="1">
        <text>5-hydroxy-2-oxo-4-ureido-2,5-dihydro-1H-imidazole-5-carboxylate + H(+) = (S)-allantoin + CO2</text>
        <dbReference type="Rhea" id="RHEA:26301"/>
        <dbReference type="ChEBI" id="CHEBI:15378"/>
        <dbReference type="ChEBI" id="CHEBI:15678"/>
        <dbReference type="ChEBI" id="CHEBI:16526"/>
        <dbReference type="ChEBI" id="CHEBI:58639"/>
        <dbReference type="EC" id="4.1.1.97"/>
    </reaction>
</comment>
<dbReference type="AlphaFoldDB" id="A0A9X1NFF2"/>
<feature type="domain" description="Oxo-4-hydroxy-4-carboxy-5-ureidoimidazoline decarboxylase" evidence="7">
    <location>
        <begin position="11"/>
        <end position="163"/>
    </location>
</feature>
<dbReference type="InterPro" id="IPR018020">
    <property type="entry name" value="OHCU_decarboxylase"/>
</dbReference>
<dbReference type="GO" id="GO:0006144">
    <property type="term" value="P:purine nucleobase metabolic process"/>
    <property type="evidence" value="ECO:0007669"/>
    <property type="project" value="UniProtKB-KW"/>
</dbReference>
<proteinExistence type="predicted"/>
<sequence>MPSANGVAQFNALPAEPALQRLLTCMNAPGWATAVLAGRPYPDAESLLATAYRFGLVLGEDDLRLALSKHPRIGERAGGNGREAAHSRSEQAGVDSADAELTAALHAGNLAYEKKFDQVFLIRAAGRSGPEILAALDERLVNDPQTEAEVVREQLAQIAQLRLTGWLEELSPGKVS</sequence>
<dbReference type="PANTHER" id="PTHR43466:SF1">
    <property type="entry name" value="2-OXO-4-HYDROXY-4-CARBOXY-5-UREIDOIMIDAZOLINE DECARBOXYLASE-RELATED"/>
    <property type="match status" value="1"/>
</dbReference>
<evidence type="ECO:0000256" key="5">
    <source>
        <dbReference type="ARBA" id="ARBA00022793"/>
    </source>
</evidence>
<name>A0A9X1NFF2_9ACTN</name>
<evidence type="ECO:0000259" key="7">
    <source>
        <dbReference type="Pfam" id="PF09349"/>
    </source>
</evidence>
<dbReference type="Proteomes" id="UP001138997">
    <property type="component" value="Unassembled WGS sequence"/>
</dbReference>